<dbReference type="InterPro" id="IPR039261">
    <property type="entry name" value="FNR_nucleotide-bd"/>
</dbReference>
<dbReference type="EC" id="1.8.1.2" evidence="3"/>
<dbReference type="Pfam" id="PF00258">
    <property type="entry name" value="Flavodoxin_1"/>
    <property type="match status" value="1"/>
</dbReference>
<keyword evidence="9" id="KW-0028">Amino-acid biosynthesis</keyword>
<feature type="domain" description="Flavodoxin-like" evidence="12">
    <location>
        <begin position="62"/>
        <end position="225"/>
    </location>
</feature>
<evidence type="ECO:0000256" key="1">
    <source>
        <dbReference type="ARBA" id="ARBA00001917"/>
    </source>
</evidence>
<keyword evidence="8" id="KW-0560">Oxidoreductase</keyword>
<dbReference type="Gene3D" id="3.40.50.80">
    <property type="entry name" value="Nucleotide-binding domain of ferredoxin-NADP reductase (FNR) module"/>
    <property type="match status" value="1"/>
</dbReference>
<dbReference type="AlphaFoldDB" id="B1ZVT6"/>
<evidence type="ECO:0000259" key="12">
    <source>
        <dbReference type="PROSITE" id="PS50902"/>
    </source>
</evidence>
<evidence type="ECO:0000256" key="5">
    <source>
        <dbReference type="ARBA" id="ARBA00022643"/>
    </source>
</evidence>
<dbReference type="Proteomes" id="UP000007013">
    <property type="component" value="Chromosome"/>
</dbReference>
<dbReference type="InterPro" id="IPR003097">
    <property type="entry name" value="CysJ-like_FAD-binding"/>
</dbReference>
<dbReference type="PRINTS" id="PR00369">
    <property type="entry name" value="FLAVODOXIN"/>
</dbReference>
<dbReference type="Pfam" id="PF00175">
    <property type="entry name" value="NAD_binding_1"/>
    <property type="match status" value="1"/>
</dbReference>
<evidence type="ECO:0000256" key="4">
    <source>
        <dbReference type="ARBA" id="ARBA00022630"/>
    </source>
</evidence>
<dbReference type="KEGG" id="ote:Oter_1738"/>
<evidence type="ECO:0000256" key="6">
    <source>
        <dbReference type="ARBA" id="ARBA00022827"/>
    </source>
</evidence>
<dbReference type="PROSITE" id="PS51384">
    <property type="entry name" value="FAD_FR"/>
    <property type="match status" value="1"/>
</dbReference>
<keyword evidence="7" id="KW-0521">NADP</keyword>
<dbReference type="GO" id="GO:0010181">
    <property type="term" value="F:FMN binding"/>
    <property type="evidence" value="ECO:0007669"/>
    <property type="project" value="InterPro"/>
</dbReference>
<reference evidence="14 15" key="1">
    <citation type="journal article" date="2011" name="J. Bacteriol.">
        <title>Genome sequence of the verrucomicrobium Opitutus terrae PB90-1, an abundant inhabitant of rice paddy soil ecosystems.</title>
        <authorList>
            <person name="van Passel M.W."/>
            <person name="Kant R."/>
            <person name="Palva A."/>
            <person name="Copeland A."/>
            <person name="Lucas S."/>
            <person name="Lapidus A."/>
            <person name="Glavina del Rio T."/>
            <person name="Pitluck S."/>
            <person name="Goltsman E."/>
            <person name="Clum A."/>
            <person name="Sun H."/>
            <person name="Schmutz J."/>
            <person name="Larimer F.W."/>
            <person name="Land M.L."/>
            <person name="Hauser L."/>
            <person name="Kyrpides N."/>
            <person name="Mikhailova N."/>
            <person name="Richardson P.P."/>
            <person name="Janssen P.H."/>
            <person name="de Vos W.M."/>
            <person name="Smidt H."/>
        </authorList>
    </citation>
    <scope>NUCLEOTIDE SEQUENCE [LARGE SCALE GENOMIC DNA]</scope>
    <source>
        <strain evidence="15">DSM 11246 / JCM 15787 / PB90-1</strain>
    </source>
</reference>
<dbReference type="InterPro" id="IPR008254">
    <property type="entry name" value="Flavodoxin/NO_synth"/>
</dbReference>
<evidence type="ECO:0000313" key="14">
    <source>
        <dbReference type="EMBL" id="ACB75022.1"/>
    </source>
</evidence>
<dbReference type="Gene3D" id="3.40.50.360">
    <property type="match status" value="1"/>
</dbReference>
<dbReference type="PRINTS" id="PR00371">
    <property type="entry name" value="FPNCR"/>
</dbReference>
<dbReference type="OrthoDB" id="9789468at2"/>
<name>B1ZVT6_OPITP</name>
<dbReference type="InterPro" id="IPR023173">
    <property type="entry name" value="NADPH_Cyt_P450_Rdtase_alpha"/>
</dbReference>
<dbReference type="EMBL" id="CP001032">
    <property type="protein sequence ID" value="ACB75022.1"/>
    <property type="molecule type" value="Genomic_DNA"/>
</dbReference>
<proteinExistence type="predicted"/>
<dbReference type="PROSITE" id="PS50902">
    <property type="entry name" value="FLAVODOXIN_LIKE"/>
    <property type="match status" value="1"/>
</dbReference>
<organism evidence="14 15">
    <name type="scientific">Opitutus terrae (strain DSM 11246 / JCM 15787 / PB90-1)</name>
    <dbReference type="NCBI Taxonomy" id="452637"/>
    <lineage>
        <taxon>Bacteria</taxon>
        <taxon>Pseudomonadati</taxon>
        <taxon>Verrucomicrobiota</taxon>
        <taxon>Opitutia</taxon>
        <taxon>Opitutales</taxon>
        <taxon>Opitutaceae</taxon>
        <taxon>Opitutus</taxon>
    </lineage>
</organism>
<evidence type="ECO:0000256" key="7">
    <source>
        <dbReference type="ARBA" id="ARBA00022857"/>
    </source>
</evidence>
<dbReference type="GO" id="GO:0019344">
    <property type="term" value="P:cysteine biosynthetic process"/>
    <property type="evidence" value="ECO:0007669"/>
    <property type="project" value="UniProtKB-KW"/>
</dbReference>
<evidence type="ECO:0000256" key="2">
    <source>
        <dbReference type="ARBA" id="ARBA00001974"/>
    </source>
</evidence>
<comment type="catalytic activity">
    <reaction evidence="10">
        <text>hydrogen sulfide + 3 NADP(+) + 3 H2O = sulfite + 3 NADPH + 4 H(+)</text>
        <dbReference type="Rhea" id="RHEA:13801"/>
        <dbReference type="ChEBI" id="CHEBI:15377"/>
        <dbReference type="ChEBI" id="CHEBI:15378"/>
        <dbReference type="ChEBI" id="CHEBI:17359"/>
        <dbReference type="ChEBI" id="CHEBI:29919"/>
        <dbReference type="ChEBI" id="CHEBI:57783"/>
        <dbReference type="ChEBI" id="CHEBI:58349"/>
        <dbReference type="EC" id="1.8.1.2"/>
    </reaction>
</comment>
<evidence type="ECO:0000256" key="9">
    <source>
        <dbReference type="ARBA" id="ARBA00023192"/>
    </source>
</evidence>
<feature type="domain" description="FAD-binding FR-type" evidence="13">
    <location>
        <begin position="293"/>
        <end position="508"/>
    </location>
</feature>
<keyword evidence="5" id="KW-0288">FMN</keyword>
<dbReference type="SUPFAM" id="SSF52218">
    <property type="entry name" value="Flavoproteins"/>
    <property type="match status" value="1"/>
</dbReference>
<gene>
    <name evidence="14" type="ordered locus">Oter_1738</name>
</gene>
<evidence type="ECO:0000256" key="3">
    <source>
        <dbReference type="ARBA" id="ARBA00012604"/>
    </source>
</evidence>
<dbReference type="Gene3D" id="2.40.30.10">
    <property type="entry name" value="Translation factors"/>
    <property type="match status" value="1"/>
</dbReference>
<dbReference type="NCBIfam" id="NF004859">
    <property type="entry name" value="PRK06214.1"/>
    <property type="match status" value="1"/>
</dbReference>
<dbReference type="InterPro" id="IPR029039">
    <property type="entry name" value="Flavoprotein-like_sf"/>
</dbReference>
<accession>B1ZVT6</accession>
<dbReference type="RefSeq" id="WP_012374559.1">
    <property type="nucleotide sequence ID" value="NC_010571.1"/>
</dbReference>
<sequence>MHTVPVLPDSAPFTLEQRAWLNGYLAGLFSRGPVADVAGGVDLGRPASTSPATAKPTRLAPLTILFGSQTGTCESLAKRAAKEAGKRGFAATVRDMGAFTIEQLAQEQNLLVITSTYGEGEPPDNAKALHAALTAATKAPSRDEGVAAPAAGEVLPGAATPPWRLLGALRYSVCALGDTNYVHFCQCGKEFDAALEKLGAARAAAAAECDLDYEAKFTSWLDGALSGLTEVGRVIPNAPSTANLSGAVTAAGVGGVADPGQPSSPSPATPTQTETLTRSATPDGANGPRFSRQNPFPALVLASRRLNGAGSAKQVQHVEFDLGDSGFVYAAGDALGVYAHNCPELVGDVLAVLGCDGEEAVAAPDGSSITLRRALTEFYDLGKPTDELLAVVSPCLQAARGRDMGETPALPRSAPHHVIDALLAAGGGKLAPAEFVRTLKRLQPRLYSISSSPKAHAGQVHLTVSAVRYEKDARARKGVCSTFLADRVQPGETRIGVFVHRNAAFRLPESGDVPVIMVGPGTGIAPFRAFLHERRVTGARGRNWLLFGDQHAATDFLYQEELAELQRGGVLTRLDTAFSRDQAEKVYVQHRMLENARELLAWLEQGAHFYVCGDASRMAKDVDAALQRVVELAGGRTAEQAADYVQTLRTSKRYQRDVY</sequence>
<keyword evidence="9" id="KW-0198">Cysteine biosynthesis</keyword>
<evidence type="ECO:0000259" key="13">
    <source>
        <dbReference type="PROSITE" id="PS51384"/>
    </source>
</evidence>
<dbReference type="InterPro" id="IPR001709">
    <property type="entry name" value="Flavoprot_Pyr_Nucl_cyt_Rdtase"/>
</dbReference>
<dbReference type="GO" id="GO:0005829">
    <property type="term" value="C:cytosol"/>
    <property type="evidence" value="ECO:0007669"/>
    <property type="project" value="TreeGrafter"/>
</dbReference>
<dbReference type="Gene3D" id="1.20.990.10">
    <property type="entry name" value="NADPH-cytochrome p450 Reductase, Chain A, domain 3"/>
    <property type="match status" value="1"/>
</dbReference>
<comment type="cofactor">
    <cofactor evidence="2">
        <name>FAD</name>
        <dbReference type="ChEBI" id="CHEBI:57692"/>
    </cofactor>
</comment>
<dbReference type="STRING" id="452637.Oter_1738"/>
<dbReference type="InterPro" id="IPR001433">
    <property type="entry name" value="OxRdtase_FAD/NAD-bd"/>
</dbReference>
<evidence type="ECO:0000256" key="10">
    <source>
        <dbReference type="ARBA" id="ARBA00052219"/>
    </source>
</evidence>
<dbReference type="GO" id="GO:0050660">
    <property type="term" value="F:flavin adenine dinucleotide binding"/>
    <property type="evidence" value="ECO:0007669"/>
    <property type="project" value="TreeGrafter"/>
</dbReference>
<dbReference type="FunFam" id="3.40.50.80:FF:000001">
    <property type="entry name" value="NADPH--cytochrome P450 reductase 1"/>
    <property type="match status" value="1"/>
</dbReference>
<dbReference type="Pfam" id="PF00667">
    <property type="entry name" value="FAD_binding_1"/>
    <property type="match status" value="2"/>
</dbReference>
<evidence type="ECO:0000256" key="8">
    <source>
        <dbReference type="ARBA" id="ARBA00023002"/>
    </source>
</evidence>
<keyword evidence="4" id="KW-0285">Flavoprotein</keyword>
<dbReference type="PANTHER" id="PTHR19384:SF128">
    <property type="entry name" value="NADPH OXIDOREDUCTASE A"/>
    <property type="match status" value="1"/>
</dbReference>
<keyword evidence="15" id="KW-1185">Reference proteome</keyword>
<dbReference type="eggNOG" id="COG0369">
    <property type="taxonomic scope" value="Bacteria"/>
</dbReference>
<dbReference type="CDD" id="cd06199">
    <property type="entry name" value="SiR"/>
    <property type="match status" value="1"/>
</dbReference>
<feature type="region of interest" description="Disordered" evidence="11">
    <location>
        <begin position="253"/>
        <end position="292"/>
    </location>
</feature>
<keyword evidence="6" id="KW-0274">FAD</keyword>
<dbReference type="InterPro" id="IPR001094">
    <property type="entry name" value="Flavdoxin-like"/>
</dbReference>
<evidence type="ECO:0000313" key="15">
    <source>
        <dbReference type="Proteomes" id="UP000007013"/>
    </source>
</evidence>
<comment type="cofactor">
    <cofactor evidence="1">
        <name>FMN</name>
        <dbReference type="ChEBI" id="CHEBI:58210"/>
    </cofactor>
</comment>
<dbReference type="InterPro" id="IPR017927">
    <property type="entry name" value="FAD-bd_FR_type"/>
</dbReference>
<evidence type="ECO:0000256" key="11">
    <source>
        <dbReference type="SAM" id="MobiDB-lite"/>
    </source>
</evidence>
<dbReference type="InterPro" id="IPR017938">
    <property type="entry name" value="Riboflavin_synthase-like_b-brl"/>
</dbReference>
<dbReference type="PANTHER" id="PTHR19384">
    <property type="entry name" value="NITRIC OXIDE SYNTHASE-RELATED"/>
    <property type="match status" value="1"/>
</dbReference>
<dbReference type="SUPFAM" id="SSF63380">
    <property type="entry name" value="Riboflavin synthase domain-like"/>
    <property type="match status" value="1"/>
</dbReference>
<protein>
    <recommendedName>
        <fullName evidence="3">assimilatory sulfite reductase (NADPH)</fullName>
        <ecNumber evidence="3">1.8.1.2</ecNumber>
    </recommendedName>
</protein>
<dbReference type="SUPFAM" id="SSF52343">
    <property type="entry name" value="Ferredoxin reductase-like, C-terminal NADP-linked domain"/>
    <property type="match status" value="1"/>
</dbReference>
<dbReference type="HOGENOM" id="CLU_001570_17_7_0"/>
<dbReference type="GO" id="GO:0004783">
    <property type="term" value="F:sulfite reductase (NADPH) activity"/>
    <property type="evidence" value="ECO:0007669"/>
    <property type="project" value="UniProtKB-EC"/>
</dbReference>